<evidence type="ECO:0000313" key="2">
    <source>
        <dbReference type="Proteomes" id="UP000790377"/>
    </source>
</evidence>
<protein>
    <submittedName>
        <fullName evidence="1">Uncharacterized protein</fullName>
    </submittedName>
</protein>
<name>A0ACB8AC75_9AGAM</name>
<accession>A0ACB8AC75</accession>
<gene>
    <name evidence="1" type="ORF">BJ138DRAFT_1101340</name>
</gene>
<reference evidence="1" key="1">
    <citation type="journal article" date="2021" name="New Phytol.">
        <title>Evolutionary innovations through gain and loss of genes in the ectomycorrhizal Boletales.</title>
        <authorList>
            <person name="Wu G."/>
            <person name="Miyauchi S."/>
            <person name="Morin E."/>
            <person name="Kuo A."/>
            <person name="Drula E."/>
            <person name="Varga T."/>
            <person name="Kohler A."/>
            <person name="Feng B."/>
            <person name="Cao Y."/>
            <person name="Lipzen A."/>
            <person name="Daum C."/>
            <person name="Hundley H."/>
            <person name="Pangilinan J."/>
            <person name="Johnson J."/>
            <person name="Barry K."/>
            <person name="LaButti K."/>
            <person name="Ng V."/>
            <person name="Ahrendt S."/>
            <person name="Min B."/>
            <person name="Choi I.G."/>
            <person name="Park H."/>
            <person name="Plett J.M."/>
            <person name="Magnuson J."/>
            <person name="Spatafora J.W."/>
            <person name="Nagy L.G."/>
            <person name="Henrissat B."/>
            <person name="Grigoriev I.V."/>
            <person name="Yang Z.L."/>
            <person name="Xu J."/>
            <person name="Martin F.M."/>
        </authorList>
    </citation>
    <scope>NUCLEOTIDE SEQUENCE</scope>
    <source>
        <strain evidence="1">ATCC 28755</strain>
    </source>
</reference>
<dbReference type="Proteomes" id="UP000790377">
    <property type="component" value="Unassembled WGS sequence"/>
</dbReference>
<sequence length="148" mass="16051">MFGFNLAFVAALSLAIAADAKCSVPNFPWGGWRLDLYGSPNCSSKGGHKSFGGSDSVNGLEARTAGVQPNCNEIPKNMVVKSLTWTADPQSRFNGYGVIFYDKPGCHAKNSIGCTAEDWSKNTVSRRGQKMRYFSITGGINCNDYYKS</sequence>
<keyword evidence="2" id="KW-1185">Reference proteome</keyword>
<evidence type="ECO:0000313" key="1">
    <source>
        <dbReference type="EMBL" id="KAH7911079.1"/>
    </source>
</evidence>
<comment type="caution">
    <text evidence="1">The sequence shown here is derived from an EMBL/GenBank/DDBJ whole genome shotgun (WGS) entry which is preliminary data.</text>
</comment>
<organism evidence="1 2">
    <name type="scientific">Hygrophoropsis aurantiaca</name>
    <dbReference type="NCBI Taxonomy" id="72124"/>
    <lineage>
        <taxon>Eukaryota</taxon>
        <taxon>Fungi</taxon>
        <taxon>Dikarya</taxon>
        <taxon>Basidiomycota</taxon>
        <taxon>Agaricomycotina</taxon>
        <taxon>Agaricomycetes</taxon>
        <taxon>Agaricomycetidae</taxon>
        <taxon>Boletales</taxon>
        <taxon>Coniophorineae</taxon>
        <taxon>Hygrophoropsidaceae</taxon>
        <taxon>Hygrophoropsis</taxon>
    </lineage>
</organism>
<proteinExistence type="predicted"/>
<dbReference type="EMBL" id="MU267690">
    <property type="protein sequence ID" value="KAH7911079.1"/>
    <property type="molecule type" value="Genomic_DNA"/>
</dbReference>